<keyword evidence="2" id="KW-0472">Membrane</keyword>
<reference evidence="3" key="1">
    <citation type="submission" date="2024-06" db="EMBL/GenBank/DDBJ databases">
        <title>Micromonospora sp. strain HUAS YX12 genome sequences.</title>
        <authorList>
            <person name="Mo P."/>
        </authorList>
    </citation>
    <scope>NUCLEOTIDE SEQUENCE</scope>
    <source>
        <strain evidence="3">HUAS YX12</strain>
    </source>
</reference>
<organism evidence="3">
    <name type="scientific">Micromonospora sp. HUAS YX12</name>
    <dbReference type="NCBI Taxonomy" id="3156396"/>
    <lineage>
        <taxon>Bacteria</taxon>
        <taxon>Bacillati</taxon>
        <taxon>Actinomycetota</taxon>
        <taxon>Actinomycetes</taxon>
        <taxon>Micromonosporales</taxon>
        <taxon>Micromonosporaceae</taxon>
        <taxon>Micromonospora</taxon>
    </lineage>
</organism>
<dbReference type="AlphaFoldDB" id="A0AAU7R4Z4"/>
<accession>A0AAU7R4Z4</accession>
<dbReference type="EMBL" id="CP157974">
    <property type="protein sequence ID" value="XBT83040.1"/>
    <property type="molecule type" value="Genomic_DNA"/>
</dbReference>
<gene>
    <name evidence="3" type="ORF">ABIH81_06015</name>
</gene>
<keyword evidence="2" id="KW-0812">Transmembrane</keyword>
<dbReference type="RefSeq" id="WP_349879402.1">
    <property type="nucleotide sequence ID" value="NZ_CP157974.1"/>
</dbReference>
<feature type="region of interest" description="Disordered" evidence="1">
    <location>
        <begin position="54"/>
        <end position="85"/>
    </location>
</feature>
<proteinExistence type="predicted"/>
<evidence type="ECO:0000256" key="1">
    <source>
        <dbReference type="SAM" id="MobiDB-lite"/>
    </source>
</evidence>
<feature type="transmembrane region" description="Helical" evidence="2">
    <location>
        <begin position="26"/>
        <end position="45"/>
    </location>
</feature>
<keyword evidence="2" id="KW-1133">Transmembrane helix</keyword>
<protein>
    <submittedName>
        <fullName evidence="3">Uncharacterized protein</fullName>
    </submittedName>
</protein>
<sequence>MGNSAWGNGYHQGFDDGFAKGAKGTAAGWIVAGATAVVSLAAFGYRELKARSLVEREQVPAEDSNPAATGGAGDEHDAGKGPTSL</sequence>
<name>A0AAU7R4Z4_9ACTN</name>
<evidence type="ECO:0000313" key="3">
    <source>
        <dbReference type="EMBL" id="XBT83040.1"/>
    </source>
</evidence>
<evidence type="ECO:0000256" key="2">
    <source>
        <dbReference type="SAM" id="Phobius"/>
    </source>
</evidence>